<dbReference type="VEuPathDB" id="FungiDB:NFIA_080490"/>
<proteinExistence type="predicted"/>
<dbReference type="OMA" id="YYECKTA"/>
<dbReference type="HOGENOM" id="CLU_031555_5_1_1"/>
<dbReference type="InterPro" id="IPR011333">
    <property type="entry name" value="SKP1/BTB/POZ_sf"/>
</dbReference>
<evidence type="ECO:0000313" key="2">
    <source>
        <dbReference type="EMBL" id="EAW18105.1"/>
    </source>
</evidence>
<dbReference type="OrthoDB" id="5326346at2759"/>
<reference evidence="3" key="1">
    <citation type="journal article" date="2008" name="PLoS Genet.">
        <title>Genomic islands in the pathogenic filamentous fungus Aspergillus fumigatus.</title>
        <authorList>
            <person name="Fedorova N.D."/>
            <person name="Khaldi N."/>
            <person name="Joardar V.S."/>
            <person name="Maiti R."/>
            <person name="Amedeo P."/>
            <person name="Anderson M.J."/>
            <person name="Crabtree J."/>
            <person name="Silva J.C."/>
            <person name="Badger J.H."/>
            <person name="Albarraq A."/>
            <person name="Angiuoli S."/>
            <person name="Bussey H."/>
            <person name="Bowyer P."/>
            <person name="Cotty P.J."/>
            <person name="Dyer P.S."/>
            <person name="Egan A."/>
            <person name="Galens K."/>
            <person name="Fraser-Liggett C.M."/>
            <person name="Haas B.J."/>
            <person name="Inman J.M."/>
            <person name="Kent R."/>
            <person name="Lemieux S."/>
            <person name="Malavazi I."/>
            <person name="Orvis J."/>
            <person name="Roemer T."/>
            <person name="Ronning C.M."/>
            <person name="Sundaram J.P."/>
            <person name="Sutton G."/>
            <person name="Turner G."/>
            <person name="Venter J.C."/>
            <person name="White O.R."/>
            <person name="Whitty B.R."/>
            <person name="Youngman P."/>
            <person name="Wolfe K.H."/>
            <person name="Goldman G.H."/>
            <person name="Wortman J.R."/>
            <person name="Jiang B."/>
            <person name="Denning D.W."/>
            <person name="Nierman W.C."/>
        </authorList>
    </citation>
    <scope>NUCLEOTIDE SEQUENCE [LARGE SCALE GENOMIC DNA]</scope>
    <source>
        <strain evidence="3">ATCC 1020 / DSM 3700 / CBS 544.65 / FGSC A1164 / JCM 1740 / NRRL 181 / WB 181</strain>
    </source>
</reference>
<sequence length="304" mass="34479">MGQPTHIIDPEGEAIIVLSNPNAPFAELSEDMIPRESTHPLLDARDNIKSPADEIKMPEDDVEEPMEPLSKKKKMRKKNKKRRSSPCYDDPIPLEPPQQPIEEPVVEEAAPEWPTTGWTVAEEPAVEEPVVEEPAETGVAGRLDQNYFRIQVSAKHLILASSFFKKLLKGAWQESLTYLQKGSVEITADTWDLEALLILRVIHGQYYHVPRKITLETLAKVAVLANYYDCREALDILANIWINALEETIPKSYSQDLILWLWISWFFQLPAQFREATSTAMSCSNNRIDNLALPIPDNIISKDP</sequence>
<evidence type="ECO:0008006" key="4">
    <source>
        <dbReference type="Google" id="ProtNLM"/>
    </source>
</evidence>
<feature type="region of interest" description="Disordered" evidence="1">
    <location>
        <begin position="38"/>
        <end position="100"/>
    </location>
</feature>
<keyword evidence="3" id="KW-1185">Reference proteome</keyword>
<dbReference type="eggNOG" id="ENOG502S8FX">
    <property type="taxonomic scope" value="Eukaryota"/>
</dbReference>
<dbReference type="KEGG" id="nfi:NFIA_080490"/>
<accession>A1DFE8</accession>
<feature type="compositionally biased region" description="Basic and acidic residues" evidence="1">
    <location>
        <begin position="38"/>
        <end position="59"/>
    </location>
</feature>
<protein>
    <recommendedName>
        <fullName evidence="4">BTB domain-containing protein</fullName>
    </recommendedName>
</protein>
<name>A1DFE8_NEOFI</name>
<dbReference type="AlphaFoldDB" id="A1DFE8"/>
<dbReference type="RefSeq" id="XP_001260002.1">
    <property type="nucleotide sequence ID" value="XM_001260001.1"/>
</dbReference>
<dbReference type="Gene3D" id="3.30.710.10">
    <property type="entry name" value="Potassium Channel Kv1.1, Chain A"/>
    <property type="match status" value="1"/>
</dbReference>
<gene>
    <name evidence="2" type="ORF">NFIA_080490</name>
</gene>
<dbReference type="GeneID" id="4586558"/>
<dbReference type="EMBL" id="DS027696">
    <property type="protein sequence ID" value="EAW18105.1"/>
    <property type="molecule type" value="Genomic_DNA"/>
</dbReference>
<dbReference type="Proteomes" id="UP000006702">
    <property type="component" value="Unassembled WGS sequence"/>
</dbReference>
<feature type="compositionally biased region" description="Basic residues" evidence="1">
    <location>
        <begin position="71"/>
        <end position="84"/>
    </location>
</feature>
<organism evidence="2 3">
    <name type="scientific">Neosartorya fischeri (strain ATCC 1020 / DSM 3700 / CBS 544.65 / FGSC A1164 / JCM 1740 / NRRL 181 / WB 181)</name>
    <name type="common">Aspergillus fischerianus</name>
    <dbReference type="NCBI Taxonomy" id="331117"/>
    <lineage>
        <taxon>Eukaryota</taxon>
        <taxon>Fungi</taxon>
        <taxon>Dikarya</taxon>
        <taxon>Ascomycota</taxon>
        <taxon>Pezizomycotina</taxon>
        <taxon>Eurotiomycetes</taxon>
        <taxon>Eurotiomycetidae</taxon>
        <taxon>Eurotiales</taxon>
        <taxon>Aspergillaceae</taxon>
        <taxon>Aspergillus</taxon>
        <taxon>Aspergillus subgen. Fumigati</taxon>
    </lineage>
</organism>
<evidence type="ECO:0000256" key="1">
    <source>
        <dbReference type="SAM" id="MobiDB-lite"/>
    </source>
</evidence>
<evidence type="ECO:0000313" key="3">
    <source>
        <dbReference type="Proteomes" id="UP000006702"/>
    </source>
</evidence>